<evidence type="ECO:0000313" key="8">
    <source>
        <dbReference type="Proteomes" id="UP000236333"/>
    </source>
</evidence>
<evidence type="ECO:0000256" key="3">
    <source>
        <dbReference type="ARBA" id="ARBA00022737"/>
    </source>
</evidence>
<evidence type="ECO:0000256" key="4">
    <source>
        <dbReference type="ARBA" id="ARBA00022803"/>
    </source>
</evidence>
<name>A0A2J7ZTH3_9CHLO</name>
<dbReference type="AlphaFoldDB" id="A0A2J7ZTH3"/>
<dbReference type="SUPFAM" id="SSF48452">
    <property type="entry name" value="TPR-like"/>
    <property type="match status" value="1"/>
</dbReference>
<dbReference type="PROSITE" id="PS50005">
    <property type="entry name" value="TPR"/>
    <property type="match status" value="2"/>
</dbReference>
<keyword evidence="8" id="KW-1185">Reference proteome</keyword>
<dbReference type="EMBL" id="PGGS01000487">
    <property type="protein sequence ID" value="PNH03569.1"/>
    <property type="molecule type" value="Genomic_DNA"/>
</dbReference>
<keyword evidence="7" id="KW-0346">Stress response</keyword>
<organism evidence="7 8">
    <name type="scientific">Tetrabaena socialis</name>
    <dbReference type="NCBI Taxonomy" id="47790"/>
    <lineage>
        <taxon>Eukaryota</taxon>
        <taxon>Viridiplantae</taxon>
        <taxon>Chlorophyta</taxon>
        <taxon>core chlorophytes</taxon>
        <taxon>Chlorophyceae</taxon>
        <taxon>CS clade</taxon>
        <taxon>Chlamydomonadales</taxon>
        <taxon>Tetrabaenaceae</taxon>
        <taxon>Tetrabaena</taxon>
    </lineage>
</organism>
<evidence type="ECO:0000259" key="6">
    <source>
        <dbReference type="SMART" id="SM00727"/>
    </source>
</evidence>
<comment type="subcellular location">
    <subcellularLocation>
        <location evidence="1">Cytoplasm</location>
    </subcellularLocation>
</comment>
<dbReference type="PROSITE" id="PS50293">
    <property type="entry name" value="TPR_REGION"/>
    <property type="match status" value="1"/>
</dbReference>
<dbReference type="SMART" id="SM00727">
    <property type="entry name" value="STI1"/>
    <property type="match status" value="1"/>
</dbReference>
<dbReference type="InterPro" id="IPR011990">
    <property type="entry name" value="TPR-like_helical_dom_sf"/>
</dbReference>
<comment type="caution">
    <text evidence="7">The sequence shown here is derived from an EMBL/GenBank/DDBJ whole genome shotgun (WGS) entry which is preliminary data.</text>
</comment>
<dbReference type="Gene3D" id="1.10.260.100">
    <property type="match status" value="1"/>
</dbReference>
<dbReference type="Pfam" id="PF00515">
    <property type="entry name" value="TPR_1"/>
    <property type="match status" value="2"/>
</dbReference>
<feature type="domain" description="STI1" evidence="6">
    <location>
        <begin position="144"/>
        <end position="183"/>
    </location>
</feature>
<dbReference type="SMART" id="SM00028">
    <property type="entry name" value="TPR"/>
    <property type="match status" value="3"/>
</dbReference>
<dbReference type="OrthoDB" id="2423701at2759"/>
<dbReference type="InterPro" id="IPR019734">
    <property type="entry name" value="TPR_rpt"/>
</dbReference>
<reference evidence="7 8" key="1">
    <citation type="journal article" date="2017" name="Mol. Biol. Evol.">
        <title>The 4-celled Tetrabaena socialis nuclear genome reveals the essential components for genetic control of cell number at the origin of multicellularity in the volvocine lineage.</title>
        <authorList>
            <person name="Featherston J."/>
            <person name="Arakaki Y."/>
            <person name="Hanschen E.R."/>
            <person name="Ferris P.J."/>
            <person name="Michod R.E."/>
            <person name="Olson B.J.S.C."/>
            <person name="Nozaki H."/>
            <person name="Durand P.M."/>
        </authorList>
    </citation>
    <scope>NUCLEOTIDE SEQUENCE [LARGE SCALE GENOMIC DNA]</scope>
    <source>
        <strain evidence="7 8">NIES-571</strain>
    </source>
</reference>
<dbReference type="InterPro" id="IPR006636">
    <property type="entry name" value="STI1_HS-bd"/>
</dbReference>
<proteinExistence type="predicted"/>
<keyword evidence="3" id="KW-0677">Repeat</keyword>
<dbReference type="GO" id="GO:0005737">
    <property type="term" value="C:cytoplasm"/>
    <property type="evidence" value="ECO:0007669"/>
    <property type="project" value="UniProtKB-SubCell"/>
</dbReference>
<dbReference type="PANTHER" id="PTHR22904:SF523">
    <property type="entry name" value="STRESS-INDUCED-PHOSPHOPROTEIN 1"/>
    <property type="match status" value="1"/>
</dbReference>
<accession>A0A2J7ZTH3</accession>
<dbReference type="FunFam" id="1.25.40.10:FF:000020">
    <property type="entry name" value="Stress-induced phosphoprotein 1"/>
    <property type="match status" value="1"/>
</dbReference>
<dbReference type="PANTHER" id="PTHR22904">
    <property type="entry name" value="TPR REPEAT CONTAINING PROTEIN"/>
    <property type="match status" value="1"/>
</dbReference>
<gene>
    <name evidence="7" type="ORF">TSOC_010361</name>
</gene>
<feature type="repeat" description="TPR" evidence="5">
    <location>
        <begin position="74"/>
        <end position="107"/>
    </location>
</feature>
<evidence type="ECO:0000256" key="2">
    <source>
        <dbReference type="ARBA" id="ARBA00022490"/>
    </source>
</evidence>
<dbReference type="Proteomes" id="UP000236333">
    <property type="component" value="Unassembled WGS sequence"/>
</dbReference>
<protein>
    <submittedName>
        <fullName evidence="7">Heat shock protein STI</fullName>
    </submittedName>
</protein>
<dbReference type="GO" id="GO:0051879">
    <property type="term" value="F:Hsp90 protein binding"/>
    <property type="evidence" value="ECO:0007669"/>
    <property type="project" value="TreeGrafter"/>
</dbReference>
<dbReference type="Pfam" id="PF17830">
    <property type="entry name" value="STI1-HOP_DP"/>
    <property type="match status" value="1"/>
</dbReference>
<evidence type="ECO:0000313" key="7">
    <source>
        <dbReference type="EMBL" id="PNH03569.1"/>
    </source>
</evidence>
<dbReference type="Gene3D" id="1.25.40.10">
    <property type="entry name" value="Tetratricopeptide repeat domain"/>
    <property type="match status" value="1"/>
</dbReference>
<keyword evidence="2" id="KW-0963">Cytoplasm</keyword>
<evidence type="ECO:0000256" key="5">
    <source>
        <dbReference type="PROSITE-ProRule" id="PRU00339"/>
    </source>
</evidence>
<dbReference type="InterPro" id="IPR041243">
    <property type="entry name" value="STI1/HOP_DP"/>
</dbReference>
<keyword evidence="4 5" id="KW-0802">TPR repeat</keyword>
<evidence type="ECO:0000256" key="1">
    <source>
        <dbReference type="ARBA" id="ARBA00004496"/>
    </source>
</evidence>
<sequence length="195" mass="21555">MADELKAKGNAAFSSGNFEEAITYFTQAIEVDPSNHVLYSNRSASHASLKDYGAALEDAQKAADKCIELKPDFAKGYSRKGALQFFMKEWDKAIETYQKGLALEPDNQELKDGLQRAIDAIGRFASGAASAEEVKDRQNRSMADPEVQHILKDPIMQNVLRDFQEDPRGAQKHLGKPEIMAKINKLVAAGIIQVK</sequence>
<feature type="repeat" description="TPR" evidence="5">
    <location>
        <begin position="2"/>
        <end position="35"/>
    </location>
</feature>
<dbReference type="FunFam" id="1.10.260.100:FF:000002">
    <property type="entry name" value="Stress-induced-phosphoprotein 1 (Hsp70/Hsp90-organizing)"/>
    <property type="match status" value="1"/>
</dbReference>